<dbReference type="Pfam" id="PF01657">
    <property type="entry name" value="Stress-antifung"/>
    <property type="match status" value="1"/>
</dbReference>
<dbReference type="InterPro" id="IPR050581">
    <property type="entry name" value="CRR_secretory_protein"/>
</dbReference>
<evidence type="ECO:0000259" key="7">
    <source>
        <dbReference type="PROSITE" id="PS51473"/>
    </source>
</evidence>
<sequence length="124" mass="13831">MLLKIGIPRLLLLLLLSIHVDHAMSSNEFLRRRCSVAANYSDGDKFEVNMGNVFSTLKNETPSVGFLNTTKGQGPEEVYGLVQCRGDVSKEECVTCISRSTIEIVQYCPNTKDAVIWFEKCQLG</sequence>
<dbReference type="InterPro" id="IPR002902">
    <property type="entry name" value="GNK2"/>
</dbReference>
<reference evidence="8" key="1">
    <citation type="submission" date="2019-09" db="EMBL/GenBank/DDBJ databases">
        <authorList>
            <person name="Zhang L."/>
        </authorList>
    </citation>
    <scope>NUCLEOTIDE SEQUENCE</scope>
</reference>
<dbReference type="AlphaFoldDB" id="A0A5K0ZDN1"/>
<feature type="signal peptide" evidence="6">
    <location>
        <begin position="1"/>
        <end position="25"/>
    </location>
</feature>
<keyword evidence="2" id="KW-0964">Secreted</keyword>
<dbReference type="EMBL" id="LR721779">
    <property type="protein sequence ID" value="VVV88734.1"/>
    <property type="molecule type" value="Genomic_DNA"/>
</dbReference>
<dbReference type="PANTHER" id="PTHR32411:SF43">
    <property type="entry name" value="CYSTEINE-RICH REPEAT SECRETORY PROTEIN 38"/>
    <property type="match status" value="1"/>
</dbReference>
<dbReference type="Gramene" id="NC14G0011130.1">
    <property type="protein sequence ID" value="NC14G0011130.1:cds"/>
    <property type="gene ID" value="NC14G0011130"/>
</dbReference>
<evidence type="ECO:0000256" key="1">
    <source>
        <dbReference type="ARBA" id="ARBA00004613"/>
    </source>
</evidence>
<dbReference type="GO" id="GO:0005576">
    <property type="term" value="C:extracellular region"/>
    <property type="evidence" value="ECO:0007669"/>
    <property type="project" value="UniProtKB-SubCell"/>
</dbReference>
<dbReference type="Gene3D" id="3.30.430.20">
    <property type="entry name" value="Gnk2 domain, C-X8-C-X2-C motif"/>
    <property type="match status" value="1"/>
</dbReference>
<evidence type="ECO:0000256" key="2">
    <source>
        <dbReference type="ARBA" id="ARBA00022525"/>
    </source>
</evidence>
<evidence type="ECO:0000256" key="6">
    <source>
        <dbReference type="SAM" id="SignalP"/>
    </source>
</evidence>
<dbReference type="PROSITE" id="PS51473">
    <property type="entry name" value="GNK2"/>
    <property type="match status" value="1"/>
</dbReference>
<evidence type="ECO:0000256" key="3">
    <source>
        <dbReference type="ARBA" id="ARBA00022729"/>
    </source>
</evidence>
<comment type="subcellular location">
    <subcellularLocation>
        <location evidence="1">Secreted</location>
    </subcellularLocation>
</comment>
<dbReference type="PANTHER" id="PTHR32411">
    <property type="entry name" value="CYSTEINE-RICH REPEAT SECRETORY PROTEIN 38-RELATED"/>
    <property type="match status" value="1"/>
</dbReference>
<keyword evidence="4" id="KW-0677">Repeat</keyword>
<proteinExistence type="inferred from homology"/>
<evidence type="ECO:0000256" key="4">
    <source>
        <dbReference type="ARBA" id="ARBA00022737"/>
    </source>
</evidence>
<organism evidence="8">
    <name type="scientific">Nymphaea colorata</name>
    <name type="common">pocket water lily</name>
    <dbReference type="NCBI Taxonomy" id="210225"/>
    <lineage>
        <taxon>Eukaryota</taxon>
        <taxon>Viridiplantae</taxon>
        <taxon>Streptophyta</taxon>
        <taxon>Embryophyta</taxon>
        <taxon>Tracheophyta</taxon>
        <taxon>Spermatophyta</taxon>
        <taxon>Magnoliopsida</taxon>
        <taxon>Nymphaeales</taxon>
        <taxon>Nymphaeaceae</taxon>
        <taxon>Nymphaea</taxon>
    </lineage>
</organism>
<dbReference type="InterPro" id="IPR038408">
    <property type="entry name" value="GNK2_sf"/>
</dbReference>
<keyword evidence="3 6" id="KW-0732">Signal</keyword>
<evidence type="ECO:0000313" key="8">
    <source>
        <dbReference type="EMBL" id="VVV88734.1"/>
    </source>
</evidence>
<gene>
    <name evidence="8" type="ORF">NYM_LOCUS10587</name>
</gene>
<evidence type="ECO:0000256" key="5">
    <source>
        <dbReference type="ARBA" id="ARBA00038515"/>
    </source>
</evidence>
<dbReference type="CDD" id="cd23509">
    <property type="entry name" value="Gnk2-like"/>
    <property type="match status" value="1"/>
</dbReference>
<protein>
    <recommendedName>
        <fullName evidence="7">Gnk2-homologous domain-containing protein</fullName>
    </recommendedName>
</protein>
<feature type="domain" description="Gnk2-homologous" evidence="7">
    <location>
        <begin position="28"/>
        <end position="124"/>
    </location>
</feature>
<feature type="chain" id="PRO_5023914156" description="Gnk2-homologous domain-containing protein" evidence="6">
    <location>
        <begin position="26"/>
        <end position="124"/>
    </location>
</feature>
<name>A0A5K0ZDN1_9MAGN</name>
<comment type="similarity">
    <text evidence="5">Belongs to the cysteine-rich repeat secretory protein family.</text>
</comment>
<accession>A0A5K0ZDN1</accession>